<gene>
    <name evidence="1" type="ORF">F8M41_009851</name>
</gene>
<name>A0A8H3X4Q9_GIGMA</name>
<keyword evidence="1" id="KW-0808">Transferase</keyword>
<dbReference type="OrthoDB" id="2439750at2759"/>
<evidence type="ECO:0000313" key="2">
    <source>
        <dbReference type="Proteomes" id="UP000439903"/>
    </source>
</evidence>
<sequence>MNSLRSKGYYQWLDIFAYKKHYSSGFKFELFTKIANDEKESMIPNTPQGYAKLYTKCWSSDLIQRPTLDKISFELDILSREAPVKFIQNNNIDQQQMTS</sequence>
<protein>
    <submittedName>
        <fullName evidence="1">Calmodulin-dependent protein kinase</fullName>
    </submittedName>
</protein>
<proteinExistence type="predicted"/>
<reference evidence="1 2" key="1">
    <citation type="journal article" date="2019" name="Environ. Microbiol.">
        <title>At the nexus of three kingdoms: the genome of the mycorrhizal fungus Gigaspora margarita provides insights into plant, endobacterial and fungal interactions.</title>
        <authorList>
            <person name="Venice F."/>
            <person name="Ghignone S."/>
            <person name="Salvioli di Fossalunga A."/>
            <person name="Amselem J."/>
            <person name="Novero M."/>
            <person name="Xianan X."/>
            <person name="Sedzielewska Toro K."/>
            <person name="Morin E."/>
            <person name="Lipzen A."/>
            <person name="Grigoriev I.V."/>
            <person name="Henrissat B."/>
            <person name="Martin F.M."/>
            <person name="Bonfante P."/>
        </authorList>
    </citation>
    <scope>NUCLEOTIDE SEQUENCE [LARGE SCALE GENOMIC DNA]</scope>
    <source>
        <strain evidence="1 2">BEG34</strain>
    </source>
</reference>
<dbReference type="GO" id="GO:0016301">
    <property type="term" value="F:kinase activity"/>
    <property type="evidence" value="ECO:0007669"/>
    <property type="project" value="UniProtKB-KW"/>
</dbReference>
<keyword evidence="2" id="KW-1185">Reference proteome</keyword>
<accession>A0A8H3X4Q9</accession>
<dbReference type="Gene3D" id="1.10.510.10">
    <property type="entry name" value="Transferase(Phosphotransferase) domain 1"/>
    <property type="match status" value="1"/>
</dbReference>
<organism evidence="1 2">
    <name type="scientific">Gigaspora margarita</name>
    <dbReference type="NCBI Taxonomy" id="4874"/>
    <lineage>
        <taxon>Eukaryota</taxon>
        <taxon>Fungi</taxon>
        <taxon>Fungi incertae sedis</taxon>
        <taxon>Mucoromycota</taxon>
        <taxon>Glomeromycotina</taxon>
        <taxon>Glomeromycetes</taxon>
        <taxon>Diversisporales</taxon>
        <taxon>Gigasporaceae</taxon>
        <taxon>Gigaspora</taxon>
    </lineage>
</organism>
<comment type="caution">
    <text evidence="1">The sequence shown here is derived from an EMBL/GenBank/DDBJ whole genome shotgun (WGS) entry which is preliminary data.</text>
</comment>
<keyword evidence="1" id="KW-0418">Kinase</keyword>
<dbReference type="EMBL" id="WTPW01002081">
    <property type="protein sequence ID" value="KAF0398418.1"/>
    <property type="molecule type" value="Genomic_DNA"/>
</dbReference>
<evidence type="ECO:0000313" key="1">
    <source>
        <dbReference type="EMBL" id="KAF0398418.1"/>
    </source>
</evidence>
<dbReference type="AlphaFoldDB" id="A0A8H3X4Q9"/>
<dbReference type="Proteomes" id="UP000439903">
    <property type="component" value="Unassembled WGS sequence"/>
</dbReference>